<dbReference type="InterPro" id="IPR000845">
    <property type="entry name" value="Nucleoside_phosphorylase_d"/>
</dbReference>
<evidence type="ECO:0000259" key="2">
    <source>
        <dbReference type="Pfam" id="PF01048"/>
    </source>
</evidence>
<dbReference type="Proteomes" id="UP000480266">
    <property type="component" value="Unassembled WGS sequence"/>
</dbReference>
<dbReference type="SUPFAM" id="SSF53167">
    <property type="entry name" value="Purine and uridine phosphorylases"/>
    <property type="match status" value="1"/>
</dbReference>
<sequence length="303" mass="32652">MPVLRLLLISLLALMPVSARAASQPIDTAPRIALFSAFEPEWQALLAVVEQPVSHKEKGVDFVTGRVEGHDVVLVLSGVSMVNAAMTTQMAIDRFNLRAILFSGIAGGVDPSLNIGDVVVSQQWGQYLETILARETPQGFQLPSWSKQEFPNYGMIFARGVKVPRDGVDKPQRQFWIPVDEKLFDVARTATSGVELKRCIEAACLVHPPKVVVGGNGVSGSAFVDNAAFRTWAFDTFKAQVLDMESAAVAHVAATNAVPFLAFRSLSDLAGGGAGENEMQTFEKLASENSVAVLRAFLKAVPK</sequence>
<evidence type="ECO:0000313" key="4">
    <source>
        <dbReference type="Proteomes" id="UP000480266"/>
    </source>
</evidence>
<accession>A0A7C9REZ1</accession>
<proteinExistence type="predicted"/>
<dbReference type="CDD" id="cd09008">
    <property type="entry name" value="MTAN"/>
    <property type="match status" value="1"/>
</dbReference>
<keyword evidence="1" id="KW-0732">Signal</keyword>
<dbReference type="Pfam" id="PF01048">
    <property type="entry name" value="PNP_UDP_1"/>
    <property type="match status" value="1"/>
</dbReference>
<protein>
    <submittedName>
        <fullName evidence="3">5'-methylthioadenosine/S-adenosylhomocysteine nucleosidase</fullName>
    </submittedName>
</protein>
<feature type="chain" id="PRO_5028927720" evidence="1">
    <location>
        <begin position="22"/>
        <end position="303"/>
    </location>
</feature>
<dbReference type="PANTHER" id="PTHR21234:SF42">
    <property type="entry name" value="PHOSPHORYLASE SUPERFAMILY PROTEIN"/>
    <property type="match status" value="1"/>
</dbReference>
<feature type="signal peptide" evidence="1">
    <location>
        <begin position="1"/>
        <end position="21"/>
    </location>
</feature>
<dbReference type="InterPro" id="IPR035994">
    <property type="entry name" value="Nucleoside_phosphorylase_sf"/>
</dbReference>
<reference evidence="3" key="1">
    <citation type="submission" date="2020-02" db="EMBL/GenBank/DDBJ databases">
        <title>Draft genome sequence of Candidatus Afipia apatlaquensis IBT-C3, a potential strain for decolorization of textile dyes.</title>
        <authorList>
            <person name="Sanchez-Reyes A."/>
            <person name="Breton-Deval L."/>
            <person name="Mangelson H."/>
            <person name="Sanchez-Flores A."/>
        </authorList>
    </citation>
    <scope>NUCLEOTIDE SEQUENCE [LARGE SCALE GENOMIC DNA]</scope>
    <source>
        <strain evidence="3">IBT-C3</strain>
    </source>
</reference>
<dbReference type="PANTHER" id="PTHR21234">
    <property type="entry name" value="PURINE NUCLEOSIDE PHOSPHORYLASE"/>
    <property type="match status" value="1"/>
</dbReference>
<evidence type="ECO:0000313" key="3">
    <source>
        <dbReference type="EMBL" id="NGX95182.1"/>
    </source>
</evidence>
<dbReference type="EMBL" id="JAAMRR010000427">
    <property type="protein sequence ID" value="NGX95182.1"/>
    <property type="molecule type" value="Genomic_DNA"/>
</dbReference>
<dbReference type="GO" id="GO:0009116">
    <property type="term" value="P:nucleoside metabolic process"/>
    <property type="evidence" value="ECO:0007669"/>
    <property type="project" value="InterPro"/>
</dbReference>
<dbReference type="AlphaFoldDB" id="A0A7C9REZ1"/>
<feature type="domain" description="Nucleoside phosphorylase" evidence="2">
    <location>
        <begin position="31"/>
        <end position="299"/>
    </location>
</feature>
<dbReference type="Gene3D" id="3.40.50.1580">
    <property type="entry name" value="Nucleoside phosphorylase domain"/>
    <property type="match status" value="1"/>
</dbReference>
<comment type="caution">
    <text evidence="3">The sequence shown here is derived from an EMBL/GenBank/DDBJ whole genome shotgun (WGS) entry which is preliminary data.</text>
</comment>
<dbReference type="GO" id="GO:0003824">
    <property type="term" value="F:catalytic activity"/>
    <property type="evidence" value="ECO:0007669"/>
    <property type="project" value="InterPro"/>
</dbReference>
<name>A0A7C9REZ1_9BRAD</name>
<keyword evidence="4" id="KW-1185">Reference proteome</keyword>
<gene>
    <name evidence="3" type="ORF">G4V63_08120</name>
</gene>
<evidence type="ECO:0000256" key="1">
    <source>
        <dbReference type="SAM" id="SignalP"/>
    </source>
</evidence>
<organism evidence="3 4">
    <name type="scientific">Candidatus Afipia apatlaquensis</name>
    <dbReference type="NCBI Taxonomy" id="2712852"/>
    <lineage>
        <taxon>Bacteria</taxon>
        <taxon>Pseudomonadati</taxon>
        <taxon>Pseudomonadota</taxon>
        <taxon>Alphaproteobacteria</taxon>
        <taxon>Hyphomicrobiales</taxon>
        <taxon>Nitrobacteraceae</taxon>
        <taxon>Afipia</taxon>
    </lineage>
</organism>